<protein>
    <recommendedName>
        <fullName evidence="14">Cytochrome P450</fullName>
    </recommendedName>
</protein>
<dbReference type="PRINTS" id="PR00463">
    <property type="entry name" value="EP450I"/>
</dbReference>
<keyword evidence="4 9" id="KW-0349">Heme</keyword>
<organism evidence="12 13">
    <name type="scientific">Collybiopsis luxurians FD-317 M1</name>
    <dbReference type="NCBI Taxonomy" id="944289"/>
    <lineage>
        <taxon>Eukaryota</taxon>
        <taxon>Fungi</taxon>
        <taxon>Dikarya</taxon>
        <taxon>Basidiomycota</taxon>
        <taxon>Agaricomycotina</taxon>
        <taxon>Agaricomycetes</taxon>
        <taxon>Agaricomycetidae</taxon>
        <taxon>Agaricales</taxon>
        <taxon>Marasmiineae</taxon>
        <taxon>Omphalotaceae</taxon>
        <taxon>Collybiopsis</taxon>
        <taxon>Collybiopsis luxurians</taxon>
    </lineage>
</organism>
<keyword evidence="7 9" id="KW-0408">Iron</keyword>
<dbReference type="AlphaFoldDB" id="A0A0D0CHV3"/>
<evidence type="ECO:0000256" key="8">
    <source>
        <dbReference type="ARBA" id="ARBA00023033"/>
    </source>
</evidence>
<dbReference type="GO" id="GO:0016705">
    <property type="term" value="F:oxidoreductase activity, acting on paired donors, with incorporation or reduction of molecular oxygen"/>
    <property type="evidence" value="ECO:0007669"/>
    <property type="project" value="InterPro"/>
</dbReference>
<evidence type="ECO:0000256" key="3">
    <source>
        <dbReference type="ARBA" id="ARBA00010617"/>
    </source>
</evidence>
<dbReference type="PANTHER" id="PTHR46300:SF7">
    <property type="entry name" value="P450, PUTATIVE (EUROFUNG)-RELATED"/>
    <property type="match status" value="1"/>
</dbReference>
<evidence type="ECO:0000313" key="12">
    <source>
        <dbReference type="EMBL" id="KIK57867.1"/>
    </source>
</evidence>
<evidence type="ECO:0000256" key="5">
    <source>
        <dbReference type="ARBA" id="ARBA00022723"/>
    </source>
</evidence>
<evidence type="ECO:0000256" key="7">
    <source>
        <dbReference type="ARBA" id="ARBA00023004"/>
    </source>
</evidence>
<sequence>MDRIFVLYSALFFATTLLYIFSKRRSNHPLPPGPPGLPLVGNVLNAPSSFEWVKYAEWAKEYDSELIFLRVFGTGMLALSSREDAEELLEKRSAIYSNRYTLYIIISKIPSLPMMLFYRPSIPMMDIIGNSEVVVPVMPYCEHWKECRKLFHREVEAKTALHRPREIAATRRLMKSLCDSEGKNVSSSIWTLWSSDVVLSLAYGIEVLPENDPFVKIANEAANSFAMAGQPGSFLVNTLPVLRHIPAWLPGAGFQRKAAQWRKSIYALAEVPFDTVRARLALGHDVQSSIASRMIPTLNNDNPETFEKASTTLCHALANIFAAGPDIAVAMETFLLAMVTYPSVAKDAQNAIDRAIQSTAFPTFEDITDQKIPYLDALVSEVLRWNPVAPLAMPHATTADDVYKGYFIPKGTIVMPNVWSMLRDEKVYGARTEEFNPGRFLIEIAEYEGEKRRVVINTDVPYPEVAFGFGRRKCAGRCMWCFFFFFSEGPCPCNAFTCSFTVMAREVLSFAIASVLWGFDIRKATNDKGEVLEPSGKYISGAVCRPEPFECVFKVRSSHVRQLLLESLDD</sequence>
<comment type="similarity">
    <text evidence="3 10">Belongs to the cytochrome P450 family.</text>
</comment>
<dbReference type="GO" id="GO:0005506">
    <property type="term" value="F:iron ion binding"/>
    <property type="evidence" value="ECO:0007669"/>
    <property type="project" value="InterPro"/>
</dbReference>
<comment type="cofactor">
    <cofactor evidence="1 9">
        <name>heme</name>
        <dbReference type="ChEBI" id="CHEBI:30413"/>
    </cofactor>
</comment>
<dbReference type="InterPro" id="IPR050364">
    <property type="entry name" value="Cytochrome_P450_fung"/>
</dbReference>
<evidence type="ECO:0000256" key="9">
    <source>
        <dbReference type="PIRSR" id="PIRSR602401-1"/>
    </source>
</evidence>
<evidence type="ECO:0000256" key="2">
    <source>
        <dbReference type="ARBA" id="ARBA00005179"/>
    </source>
</evidence>
<dbReference type="InterPro" id="IPR017972">
    <property type="entry name" value="Cyt_P450_CS"/>
</dbReference>
<dbReference type="Gene3D" id="1.10.630.10">
    <property type="entry name" value="Cytochrome P450"/>
    <property type="match status" value="1"/>
</dbReference>
<dbReference type="Proteomes" id="UP000053593">
    <property type="component" value="Unassembled WGS sequence"/>
</dbReference>
<keyword evidence="11" id="KW-0472">Membrane</keyword>
<evidence type="ECO:0000256" key="10">
    <source>
        <dbReference type="RuleBase" id="RU000461"/>
    </source>
</evidence>
<keyword evidence="13" id="KW-1185">Reference proteome</keyword>
<feature type="transmembrane region" description="Helical" evidence="11">
    <location>
        <begin position="6"/>
        <end position="22"/>
    </location>
</feature>
<dbReference type="PANTHER" id="PTHR46300">
    <property type="entry name" value="P450, PUTATIVE (EUROFUNG)-RELATED-RELATED"/>
    <property type="match status" value="1"/>
</dbReference>
<dbReference type="GO" id="GO:0016020">
    <property type="term" value="C:membrane"/>
    <property type="evidence" value="ECO:0007669"/>
    <property type="project" value="UniProtKB-SubCell"/>
</dbReference>
<dbReference type="OrthoDB" id="2789670at2759"/>
<feature type="binding site" description="axial binding residue" evidence="9">
    <location>
        <position position="474"/>
    </location>
    <ligand>
        <name>heme</name>
        <dbReference type="ChEBI" id="CHEBI:30413"/>
    </ligand>
    <ligandPart>
        <name>Fe</name>
        <dbReference type="ChEBI" id="CHEBI:18248"/>
    </ligandPart>
</feature>
<evidence type="ECO:0000313" key="13">
    <source>
        <dbReference type="Proteomes" id="UP000053593"/>
    </source>
</evidence>
<reference evidence="12 13" key="1">
    <citation type="submission" date="2014-04" db="EMBL/GenBank/DDBJ databases">
        <title>Evolutionary Origins and Diversification of the Mycorrhizal Mutualists.</title>
        <authorList>
            <consortium name="DOE Joint Genome Institute"/>
            <consortium name="Mycorrhizal Genomics Consortium"/>
            <person name="Kohler A."/>
            <person name="Kuo A."/>
            <person name="Nagy L.G."/>
            <person name="Floudas D."/>
            <person name="Copeland A."/>
            <person name="Barry K.W."/>
            <person name="Cichocki N."/>
            <person name="Veneault-Fourrey C."/>
            <person name="LaButti K."/>
            <person name="Lindquist E.A."/>
            <person name="Lipzen A."/>
            <person name="Lundell T."/>
            <person name="Morin E."/>
            <person name="Murat C."/>
            <person name="Riley R."/>
            <person name="Ohm R."/>
            <person name="Sun H."/>
            <person name="Tunlid A."/>
            <person name="Henrissat B."/>
            <person name="Grigoriev I.V."/>
            <person name="Hibbett D.S."/>
            <person name="Martin F."/>
        </authorList>
    </citation>
    <scope>NUCLEOTIDE SEQUENCE [LARGE SCALE GENOMIC DNA]</scope>
    <source>
        <strain evidence="12 13">FD-317 M1</strain>
    </source>
</reference>
<dbReference type="InterPro" id="IPR002401">
    <property type="entry name" value="Cyt_P450_E_grp-I"/>
</dbReference>
<accession>A0A0D0CHV3</accession>
<dbReference type="InterPro" id="IPR001128">
    <property type="entry name" value="Cyt_P450"/>
</dbReference>
<gene>
    <name evidence="12" type="ORF">GYMLUDRAFT_736512</name>
</gene>
<evidence type="ECO:0000256" key="6">
    <source>
        <dbReference type="ARBA" id="ARBA00023002"/>
    </source>
</evidence>
<keyword evidence="8 10" id="KW-0503">Monooxygenase</keyword>
<keyword evidence="11" id="KW-0812">Transmembrane</keyword>
<evidence type="ECO:0000256" key="11">
    <source>
        <dbReference type="SAM" id="Phobius"/>
    </source>
</evidence>
<proteinExistence type="inferred from homology"/>
<dbReference type="GO" id="GO:0004497">
    <property type="term" value="F:monooxygenase activity"/>
    <property type="evidence" value="ECO:0007669"/>
    <property type="project" value="UniProtKB-KW"/>
</dbReference>
<dbReference type="HOGENOM" id="CLU_001570_2_3_1"/>
<dbReference type="InterPro" id="IPR036396">
    <property type="entry name" value="Cyt_P450_sf"/>
</dbReference>
<dbReference type="GO" id="GO:0020037">
    <property type="term" value="F:heme binding"/>
    <property type="evidence" value="ECO:0007669"/>
    <property type="project" value="InterPro"/>
</dbReference>
<dbReference type="PROSITE" id="PS00086">
    <property type="entry name" value="CYTOCHROME_P450"/>
    <property type="match status" value="1"/>
</dbReference>
<dbReference type="CDD" id="cd11065">
    <property type="entry name" value="CYP64-like"/>
    <property type="match status" value="1"/>
</dbReference>
<dbReference type="EMBL" id="KN834788">
    <property type="protein sequence ID" value="KIK57867.1"/>
    <property type="molecule type" value="Genomic_DNA"/>
</dbReference>
<keyword evidence="5 9" id="KW-0479">Metal-binding</keyword>
<dbReference type="Pfam" id="PF00067">
    <property type="entry name" value="p450"/>
    <property type="match status" value="1"/>
</dbReference>
<evidence type="ECO:0008006" key="14">
    <source>
        <dbReference type="Google" id="ProtNLM"/>
    </source>
</evidence>
<feature type="transmembrane region" description="Helical" evidence="11">
    <location>
        <begin position="100"/>
        <end position="118"/>
    </location>
</feature>
<keyword evidence="6 10" id="KW-0560">Oxidoreductase</keyword>
<name>A0A0D0CHV3_9AGAR</name>
<dbReference type="SUPFAM" id="SSF48264">
    <property type="entry name" value="Cytochrome P450"/>
    <property type="match status" value="1"/>
</dbReference>
<evidence type="ECO:0000256" key="1">
    <source>
        <dbReference type="ARBA" id="ARBA00001971"/>
    </source>
</evidence>
<evidence type="ECO:0000256" key="4">
    <source>
        <dbReference type="ARBA" id="ARBA00022617"/>
    </source>
</evidence>
<comment type="pathway">
    <text evidence="2">Secondary metabolite biosynthesis.</text>
</comment>
<keyword evidence="11" id="KW-1133">Transmembrane helix</keyword>